<evidence type="ECO:0000256" key="3">
    <source>
        <dbReference type="ARBA" id="ARBA00022622"/>
    </source>
</evidence>
<evidence type="ECO:0000256" key="4">
    <source>
        <dbReference type="ARBA" id="ARBA00022729"/>
    </source>
</evidence>
<sequence>CRGYYRLGTFQYSTMQPTFATKAMEAGIYRLNIPGLNGVVTVSTGIVDAKLTRTVYDHKPVVIYGVSNVLLPKEIFENKHLKHQKSQWACDHTLSE</sequence>
<proteinExistence type="predicted"/>
<keyword evidence="2" id="KW-1003">Cell membrane</keyword>
<evidence type="ECO:0000256" key="5">
    <source>
        <dbReference type="ARBA" id="ARBA00023136"/>
    </source>
</evidence>
<comment type="subcellular location">
    <subcellularLocation>
        <location evidence="1">Cell membrane</location>
        <topology evidence="1">Lipid-anchor</topology>
        <topology evidence="1">GPI-anchor</topology>
    </subcellularLocation>
</comment>
<dbReference type="Proteomes" id="UP000265520">
    <property type="component" value="Unassembled WGS sequence"/>
</dbReference>
<dbReference type="PANTHER" id="PTHR32077">
    <property type="entry name" value="FASCICLIN-LIKE ARABINOGALACTAN PROTEIN"/>
    <property type="match status" value="1"/>
</dbReference>
<dbReference type="GO" id="GO:0098552">
    <property type="term" value="C:side of membrane"/>
    <property type="evidence" value="ECO:0007669"/>
    <property type="project" value="UniProtKB-KW"/>
</dbReference>
<dbReference type="InterPro" id="IPR036378">
    <property type="entry name" value="FAS1_dom_sf"/>
</dbReference>
<evidence type="ECO:0000313" key="7">
    <source>
        <dbReference type="Proteomes" id="UP000265520"/>
    </source>
</evidence>
<keyword evidence="3" id="KW-0336">GPI-anchor</keyword>
<feature type="non-terminal residue" evidence="6">
    <location>
        <position position="1"/>
    </location>
</feature>
<dbReference type="GO" id="GO:0005886">
    <property type="term" value="C:plasma membrane"/>
    <property type="evidence" value="ECO:0007669"/>
    <property type="project" value="UniProtKB-SubCell"/>
</dbReference>
<protein>
    <submittedName>
        <fullName evidence="6">Fasciclin-like arabinogalactan protein</fullName>
    </submittedName>
</protein>
<dbReference type="SUPFAM" id="SSF82153">
    <property type="entry name" value="FAS1 domain"/>
    <property type="match status" value="1"/>
</dbReference>
<reference evidence="6 7" key="1">
    <citation type="journal article" date="2018" name="Front. Plant Sci.">
        <title>Red Clover (Trifolium pratense) and Zigzag Clover (T. medium) - A Picture of Genomic Similarities and Differences.</title>
        <authorList>
            <person name="Dluhosova J."/>
            <person name="Istvanek J."/>
            <person name="Nedelnik J."/>
            <person name="Repkova J."/>
        </authorList>
    </citation>
    <scope>NUCLEOTIDE SEQUENCE [LARGE SCALE GENOMIC DNA]</scope>
    <source>
        <strain evidence="7">cv. 10/8</strain>
        <tissue evidence="6">Leaf</tissue>
    </source>
</reference>
<dbReference type="GO" id="GO:0009834">
    <property type="term" value="P:plant-type secondary cell wall biogenesis"/>
    <property type="evidence" value="ECO:0007669"/>
    <property type="project" value="TreeGrafter"/>
</dbReference>
<dbReference type="InterPro" id="IPR045003">
    <property type="entry name" value="FLA_A"/>
</dbReference>
<evidence type="ECO:0000256" key="2">
    <source>
        <dbReference type="ARBA" id="ARBA00022475"/>
    </source>
</evidence>
<dbReference type="EMBL" id="LXQA010346456">
    <property type="protein sequence ID" value="MCI45619.1"/>
    <property type="molecule type" value="Genomic_DNA"/>
</dbReference>
<evidence type="ECO:0000256" key="1">
    <source>
        <dbReference type="ARBA" id="ARBA00004609"/>
    </source>
</evidence>
<keyword evidence="3" id="KW-0449">Lipoprotein</keyword>
<evidence type="ECO:0000313" key="6">
    <source>
        <dbReference type="EMBL" id="MCI45619.1"/>
    </source>
</evidence>
<accession>A0A392SAB8</accession>
<dbReference type="AlphaFoldDB" id="A0A392SAB8"/>
<comment type="caution">
    <text evidence="6">The sequence shown here is derived from an EMBL/GenBank/DDBJ whole genome shotgun (WGS) entry which is preliminary data.</text>
</comment>
<keyword evidence="3" id="KW-0325">Glycoprotein</keyword>
<keyword evidence="4" id="KW-0732">Signal</keyword>
<dbReference type="PANTHER" id="PTHR32077:SF86">
    <property type="entry name" value="FAS1 DOMAIN-CONTAINING PROTEIN SELMODRAFT_448915"/>
    <property type="match status" value="1"/>
</dbReference>
<keyword evidence="5" id="KW-0472">Membrane</keyword>
<keyword evidence="7" id="KW-1185">Reference proteome</keyword>
<organism evidence="6 7">
    <name type="scientific">Trifolium medium</name>
    <dbReference type="NCBI Taxonomy" id="97028"/>
    <lineage>
        <taxon>Eukaryota</taxon>
        <taxon>Viridiplantae</taxon>
        <taxon>Streptophyta</taxon>
        <taxon>Embryophyta</taxon>
        <taxon>Tracheophyta</taxon>
        <taxon>Spermatophyta</taxon>
        <taxon>Magnoliopsida</taxon>
        <taxon>eudicotyledons</taxon>
        <taxon>Gunneridae</taxon>
        <taxon>Pentapetalae</taxon>
        <taxon>rosids</taxon>
        <taxon>fabids</taxon>
        <taxon>Fabales</taxon>
        <taxon>Fabaceae</taxon>
        <taxon>Papilionoideae</taxon>
        <taxon>50 kb inversion clade</taxon>
        <taxon>NPAAA clade</taxon>
        <taxon>Hologalegina</taxon>
        <taxon>IRL clade</taxon>
        <taxon>Trifolieae</taxon>
        <taxon>Trifolium</taxon>
    </lineage>
</organism>
<name>A0A392SAB8_9FABA</name>